<dbReference type="Proteomes" id="UP001175271">
    <property type="component" value="Unassembled WGS sequence"/>
</dbReference>
<keyword evidence="2" id="KW-1185">Reference proteome</keyword>
<protein>
    <submittedName>
        <fullName evidence="1">Uncharacterized protein</fullName>
    </submittedName>
</protein>
<reference evidence="1" key="1">
    <citation type="submission" date="2023-06" db="EMBL/GenBank/DDBJ databases">
        <title>Genomic analysis of the entomopathogenic nematode Steinernema hermaphroditum.</title>
        <authorList>
            <person name="Schwarz E.M."/>
            <person name="Heppert J.K."/>
            <person name="Baniya A."/>
            <person name="Schwartz H.T."/>
            <person name="Tan C.-H."/>
            <person name="Antoshechkin I."/>
            <person name="Sternberg P.W."/>
            <person name="Goodrich-Blair H."/>
            <person name="Dillman A.R."/>
        </authorList>
    </citation>
    <scope>NUCLEOTIDE SEQUENCE</scope>
    <source>
        <strain evidence="1">PS9179</strain>
        <tissue evidence="1">Whole animal</tissue>
    </source>
</reference>
<evidence type="ECO:0000313" key="2">
    <source>
        <dbReference type="Proteomes" id="UP001175271"/>
    </source>
</evidence>
<evidence type="ECO:0000313" key="1">
    <source>
        <dbReference type="EMBL" id="KAK0417092.1"/>
    </source>
</evidence>
<organism evidence="1 2">
    <name type="scientific">Steinernema hermaphroditum</name>
    <dbReference type="NCBI Taxonomy" id="289476"/>
    <lineage>
        <taxon>Eukaryota</taxon>
        <taxon>Metazoa</taxon>
        <taxon>Ecdysozoa</taxon>
        <taxon>Nematoda</taxon>
        <taxon>Chromadorea</taxon>
        <taxon>Rhabditida</taxon>
        <taxon>Tylenchina</taxon>
        <taxon>Panagrolaimomorpha</taxon>
        <taxon>Strongyloidoidea</taxon>
        <taxon>Steinernematidae</taxon>
        <taxon>Steinernema</taxon>
    </lineage>
</organism>
<comment type="caution">
    <text evidence="1">The sequence shown here is derived from an EMBL/GenBank/DDBJ whole genome shotgun (WGS) entry which is preliminary data.</text>
</comment>
<accession>A0AA39M180</accession>
<name>A0AA39M180_9BILA</name>
<dbReference type="AlphaFoldDB" id="A0AA39M180"/>
<sequence>MQPRLSDLRRSSKHEQPTFGQYYALKAEEACRQAELNNEPINMSTTTTTTEEAKIAGVQDKNIHTHRTEIPVTEQVAVIWISNDDNARPPDFQGIDLHNTPDGTVNLGTRGSAPLVLPTCFPILDPHGPQGYRFGRVYEFISRI</sequence>
<dbReference type="EMBL" id="JAUCMV010000002">
    <property type="protein sequence ID" value="KAK0417092.1"/>
    <property type="molecule type" value="Genomic_DNA"/>
</dbReference>
<proteinExistence type="predicted"/>
<gene>
    <name evidence="1" type="ORF">QR680_012829</name>
</gene>